<dbReference type="InterPro" id="IPR016024">
    <property type="entry name" value="ARM-type_fold"/>
</dbReference>
<feature type="compositionally biased region" description="Low complexity" evidence="9">
    <location>
        <begin position="385"/>
        <end position="394"/>
    </location>
</feature>
<dbReference type="InterPro" id="IPR015172">
    <property type="entry name" value="MIF4G-like_typ-1"/>
</dbReference>
<dbReference type="OMA" id="LDERKWK"/>
<evidence type="ECO:0000256" key="1">
    <source>
        <dbReference type="ARBA" id="ARBA00004123"/>
    </source>
</evidence>
<feature type="compositionally biased region" description="Low complexity" evidence="9">
    <location>
        <begin position="845"/>
        <end position="859"/>
    </location>
</feature>
<dbReference type="Pfam" id="PF09090">
    <property type="entry name" value="MIF4G_like_2"/>
    <property type="match status" value="1"/>
</dbReference>
<feature type="compositionally biased region" description="Low complexity" evidence="9">
    <location>
        <begin position="369"/>
        <end position="378"/>
    </location>
</feature>
<evidence type="ECO:0000313" key="13">
    <source>
        <dbReference type="EMBL" id="KPV77326.1"/>
    </source>
</evidence>
<evidence type="ECO:0000256" key="5">
    <source>
        <dbReference type="ARBA" id="ARBA00023163"/>
    </source>
</evidence>
<dbReference type="PANTHER" id="PTHR12412">
    <property type="entry name" value="CAP BINDING PROTEIN"/>
    <property type="match status" value="1"/>
</dbReference>
<dbReference type="Proteomes" id="UP000053890">
    <property type="component" value="Unassembled WGS sequence"/>
</dbReference>
<organism evidence="13 14">
    <name type="scientific">Rhodotorula graminis (strain WP1)</name>
    <dbReference type="NCBI Taxonomy" id="578459"/>
    <lineage>
        <taxon>Eukaryota</taxon>
        <taxon>Fungi</taxon>
        <taxon>Dikarya</taxon>
        <taxon>Basidiomycota</taxon>
        <taxon>Pucciniomycotina</taxon>
        <taxon>Microbotryomycetes</taxon>
        <taxon>Sporidiobolales</taxon>
        <taxon>Sporidiobolaceae</taxon>
        <taxon>Rhodotorula</taxon>
    </lineage>
</organism>
<gene>
    <name evidence="13" type="ORF">RHOBADRAFT_51203</name>
</gene>
<feature type="region of interest" description="Disordered" evidence="9">
    <location>
        <begin position="288"/>
        <end position="499"/>
    </location>
</feature>
<dbReference type="InterPro" id="IPR015174">
    <property type="entry name" value="MIF4G-like_typ-2"/>
</dbReference>
<feature type="domain" description="Transcription initiation factor TFIID component TAF4 C-terminal" evidence="10">
    <location>
        <begin position="63"/>
        <end position="308"/>
    </location>
</feature>
<evidence type="ECO:0000259" key="10">
    <source>
        <dbReference type="Pfam" id="PF05236"/>
    </source>
</evidence>
<feature type="region of interest" description="Disordered" evidence="9">
    <location>
        <begin position="1"/>
        <end position="68"/>
    </location>
</feature>
<protein>
    <recommendedName>
        <fullName evidence="3">Transcription initiation factor TFIID subunit 4</fullName>
    </recommendedName>
    <alternativeName>
        <fullName evidence="8">TBP-associated factor 4</fullName>
    </alternativeName>
</protein>
<dbReference type="InterPro" id="IPR027159">
    <property type="entry name" value="CBP80"/>
</dbReference>
<dbReference type="GO" id="GO:0005669">
    <property type="term" value="C:transcription factor TFIID complex"/>
    <property type="evidence" value="ECO:0007669"/>
    <property type="project" value="InterPro"/>
</dbReference>
<evidence type="ECO:0000256" key="2">
    <source>
        <dbReference type="ARBA" id="ARBA00006178"/>
    </source>
</evidence>
<feature type="compositionally biased region" description="Polar residues" evidence="9">
    <location>
        <begin position="475"/>
        <end position="488"/>
    </location>
</feature>
<keyword evidence="4" id="KW-0805">Transcription regulation</keyword>
<evidence type="ECO:0000256" key="9">
    <source>
        <dbReference type="SAM" id="MobiDB-lite"/>
    </source>
</evidence>
<feature type="region of interest" description="Disordered" evidence="9">
    <location>
        <begin position="1167"/>
        <end position="1190"/>
    </location>
</feature>
<evidence type="ECO:0000256" key="8">
    <source>
        <dbReference type="ARBA" id="ARBA00031747"/>
    </source>
</evidence>
<proteinExistence type="inferred from homology"/>
<dbReference type="SUPFAM" id="SSF48371">
    <property type="entry name" value="ARM repeat"/>
    <property type="match status" value="3"/>
</dbReference>
<feature type="compositionally biased region" description="Gly residues" evidence="9">
    <location>
        <begin position="708"/>
        <end position="722"/>
    </location>
</feature>
<dbReference type="GO" id="GO:0000184">
    <property type="term" value="P:nuclear-transcribed mRNA catabolic process, nonsense-mediated decay"/>
    <property type="evidence" value="ECO:0007669"/>
    <property type="project" value="TreeGrafter"/>
</dbReference>
<dbReference type="GO" id="GO:0000339">
    <property type="term" value="F:RNA cap binding"/>
    <property type="evidence" value="ECO:0007669"/>
    <property type="project" value="InterPro"/>
</dbReference>
<feature type="compositionally biased region" description="Basic and acidic residues" evidence="9">
    <location>
        <begin position="288"/>
        <end position="298"/>
    </location>
</feature>
<comment type="function">
    <text evidence="7">Functions as a component of the DNA-binding general transcription factor complex TFIID. Binding of TFIID to a promoter (with or without TATA element) is the initial step in pre-initiation complex (PIC) formation. TFIID plays a key role in the regulation of gene expression by RNA polymerase II through different activities such as transcription activator interaction, core promoter recognition and selectivity, TFIIA and TFIIB interaction, chromatin modification (histone acetylation by TAF1), facilitation of DNA opening and initiation of transcription.</text>
</comment>
<evidence type="ECO:0000256" key="7">
    <source>
        <dbReference type="ARBA" id="ARBA00025346"/>
    </source>
</evidence>
<keyword evidence="14" id="KW-1185">Reference proteome</keyword>
<feature type="region of interest" description="Disordered" evidence="9">
    <location>
        <begin position="811"/>
        <end position="874"/>
    </location>
</feature>
<dbReference type="GO" id="GO:0005846">
    <property type="term" value="C:nuclear cap binding complex"/>
    <property type="evidence" value="ECO:0007669"/>
    <property type="project" value="InterPro"/>
</dbReference>
<evidence type="ECO:0000256" key="3">
    <source>
        <dbReference type="ARBA" id="ARBA00017306"/>
    </source>
</evidence>
<evidence type="ECO:0000256" key="6">
    <source>
        <dbReference type="ARBA" id="ARBA00023242"/>
    </source>
</evidence>
<evidence type="ECO:0000259" key="11">
    <source>
        <dbReference type="Pfam" id="PF09088"/>
    </source>
</evidence>
<dbReference type="STRING" id="578459.A0A194SD53"/>
<accession>A0A194SD53</accession>
<reference evidence="13 14" key="1">
    <citation type="journal article" date="2015" name="Front. Microbiol.">
        <title>Genome sequence of the plant growth promoting endophytic yeast Rhodotorula graminis WP1.</title>
        <authorList>
            <person name="Firrincieli A."/>
            <person name="Otillar R."/>
            <person name="Salamov A."/>
            <person name="Schmutz J."/>
            <person name="Khan Z."/>
            <person name="Redman R.S."/>
            <person name="Fleck N.D."/>
            <person name="Lindquist E."/>
            <person name="Grigoriev I.V."/>
            <person name="Doty S.L."/>
        </authorList>
    </citation>
    <scope>NUCLEOTIDE SEQUENCE [LARGE SCALE GENOMIC DNA]</scope>
    <source>
        <strain evidence="13 14">WP1</strain>
    </source>
</reference>
<dbReference type="GO" id="GO:0006406">
    <property type="term" value="P:mRNA export from nucleus"/>
    <property type="evidence" value="ECO:0007669"/>
    <property type="project" value="InterPro"/>
</dbReference>
<dbReference type="GO" id="GO:0006352">
    <property type="term" value="P:DNA-templated transcription initiation"/>
    <property type="evidence" value="ECO:0007669"/>
    <property type="project" value="InterPro"/>
</dbReference>
<comment type="subcellular location">
    <subcellularLocation>
        <location evidence="1">Nucleus</location>
    </subcellularLocation>
</comment>
<dbReference type="InterPro" id="IPR007900">
    <property type="entry name" value="TAF4_C"/>
</dbReference>
<dbReference type="GO" id="GO:0003729">
    <property type="term" value="F:mRNA binding"/>
    <property type="evidence" value="ECO:0007669"/>
    <property type="project" value="TreeGrafter"/>
</dbReference>
<feature type="domain" description="MIF4G-like type 2" evidence="12">
    <location>
        <begin position="1349"/>
        <end position="1628"/>
    </location>
</feature>
<name>A0A194SD53_RHOGW</name>
<dbReference type="OrthoDB" id="10252707at2759"/>
<dbReference type="RefSeq" id="XP_018273375.1">
    <property type="nucleotide sequence ID" value="XM_018415713.1"/>
</dbReference>
<evidence type="ECO:0000256" key="4">
    <source>
        <dbReference type="ARBA" id="ARBA00023015"/>
    </source>
</evidence>
<evidence type="ECO:0000313" key="14">
    <source>
        <dbReference type="Proteomes" id="UP000053890"/>
    </source>
</evidence>
<dbReference type="Gene3D" id="1.25.40.180">
    <property type="match status" value="3"/>
</dbReference>
<keyword evidence="5" id="KW-0804">Transcription</keyword>
<feature type="domain" description="MIF4G-like type 1" evidence="11">
    <location>
        <begin position="1119"/>
        <end position="1331"/>
    </location>
</feature>
<feature type="compositionally biased region" description="Acidic residues" evidence="9">
    <location>
        <begin position="197"/>
        <end position="213"/>
    </location>
</feature>
<dbReference type="PANTHER" id="PTHR12412:SF2">
    <property type="entry name" value="NUCLEAR CAP-BINDING PROTEIN SUBUNIT 1"/>
    <property type="match status" value="1"/>
</dbReference>
<feature type="compositionally biased region" description="Basic and acidic residues" evidence="9">
    <location>
        <begin position="398"/>
        <end position="407"/>
    </location>
</feature>
<dbReference type="Pfam" id="PF05236">
    <property type="entry name" value="TAF4"/>
    <property type="match status" value="1"/>
</dbReference>
<keyword evidence="6" id="KW-0539">Nucleus</keyword>
<dbReference type="EMBL" id="KQ474074">
    <property type="protein sequence ID" value="KPV77326.1"/>
    <property type="molecule type" value="Genomic_DNA"/>
</dbReference>
<comment type="similarity">
    <text evidence="2">Belongs to the TAF4 family.</text>
</comment>
<feature type="region of interest" description="Disordered" evidence="9">
    <location>
        <begin position="667"/>
        <end position="734"/>
    </location>
</feature>
<sequence length="1669" mass="177456">MASRTATPQPWPQGGANPQGLQLPHANQAKGKGPARGTSAGPDGGANGAPEQPSRATDVDSLMDAVGASGVDLGAEEESLRATNDRLQAQAMNAAGSSGGPPNPHAYTGIDRSRKQDFIDPSLLAECVKKVAAAFQLKTLEPDTIPLIALATRARLMSLVNSSIAARDHRQQASHFRVPPFVAPNPRKRRRRNPMDGEVDEIMDGDGDDDDVEMDHGGAGESSVKVPAWDTLVYDEPERLLAVLKRVETAEEIKTKRDRRERDQRELEEQQLAEALAASEAARIELEEQEKAEARKEALDDEGGGGGASKKKKPAGGEAKGKGKGKELAGGAAPATPGGKGSGAGGADTPSLGKDGKPKKKKKAKAGDDGPSGTSTPAPGGGAGASALKSSLGPGKFGTEDIKKRLADQTAMRSLGGRTFSWLNNGPVGSPTPGGAGPSTPGGLLPKAKFGGGAQGSPMPQPNFAPNGAGVGGAASTSKLNPANSSDQGGARGQQPQDAAATDLMVSKLNVPQMTDAQRTRTARDEWAAGQRVVEAQDLLFALDRERGMGTGRGSGRGAAVRGRAGIMRGAYRGGAGGGGGPPYGSELGRLAGTRSWFDISHLSTGDAQLARQASQQLQFDLFMSNYGGYHGGGGGGGYGGGYNGGYGGGGGGGGGYGNRGYGGGGGGGGGYGRKRGREEDEGSPNYRRRQDERGNFQSSPGGRRGEYPGGPGGGYGGGGRGYYERQQAPPSLEAQRTRFKETLWKLGTSPSYDPIVDLPSLAEDIQSWYFRDKEIVFLAFRAAISELPHKLPHYAALIAQLSLKPVAPAVPGPPRSAPEGARPAPPTANLPAAPGLPVRPVGVDGEAAPASSEAAAARDAADGEAQEDDAQDKVNVGKEVVQDLTKAFQQFLDERKWKSVRYCVILFAHLTRLPASSPVISTSSLVNLLTSFVAVLDEPGLRASRGDECARIIVEALLRLDASTLADPSIDTLRDGVQAYLSSRRIERELFAEREHQAQWNDSLEQLVTALSSASSSSDSEGIFPVSAVLPNPFSALELAPADTDDAAPAIVDNPDALTLPLVLVPPESDEGDLTLSAGSGTHAIPPPPISAGLRGDEGVGYDGTRLTLRLFDDESVPSLYDPAGIVVRSLIADLISLYETNRKDAATLLLELPHWFLKGTFKPVGSAKQQPAQRGDDEDEKMAQEDKVETGPQWSLENLFVESIVSSILALPSPPHTSMYYYSLLCELCRVSPTTVAPSLGKSVRKLYAGLNASTASADTPSLDAEGVRRFADWFAVHLSNYGFMWGWADWASDMVDVSDKHPQRVFVKRTMDLEIRLSYFDRIKNTVPGSMLDAGVFPDEAPGPDYAYEDEQHTHYAAASAFLRLIRAKAPISEAEDELASFQKALESERGLSTAEADKVKRDLAVQTVLNVGSRSFSHFLNALERYLTLLRGLTSSASARQDLLTTVAAFWRRHPQFHLIVLDKLLQYRLVDTRDVTAWVFAPADEQPGARTKTWSDIDLWQMLQVTLRTVQFRVDSARARLEGFRREDEARGAEGGGEELDAEGDVAVRDAQDNPEIASAASYLAESEAEQAQTLLEILGHFAKLLPFKNADEAKDEKDGEAGEDEWERWWTLGWVREFCRSWLTHKHLIAPTLSNGIDQLDLGSTSPAVQAIVDAAKAWHDFA</sequence>
<evidence type="ECO:0000259" key="12">
    <source>
        <dbReference type="Pfam" id="PF09090"/>
    </source>
</evidence>
<feature type="region of interest" description="Disordered" evidence="9">
    <location>
        <begin position="179"/>
        <end position="223"/>
    </location>
</feature>
<dbReference type="Pfam" id="PF09088">
    <property type="entry name" value="MIF4G_like"/>
    <property type="match status" value="1"/>
</dbReference>
<dbReference type="GeneID" id="28976161"/>